<proteinExistence type="predicted"/>
<reference evidence="3" key="1">
    <citation type="submission" date="2017-04" db="EMBL/GenBank/DDBJ databases">
        <authorList>
            <person name="Varghese N."/>
            <person name="Submissions S."/>
        </authorList>
    </citation>
    <scope>NUCLEOTIDE SEQUENCE [LARGE SCALE GENOMIC DNA]</scope>
    <source>
        <strain evidence="3">DSM 21500</strain>
    </source>
</reference>
<dbReference type="InterPro" id="IPR012651">
    <property type="entry name" value="Thia_Transptr_ThiT"/>
</dbReference>
<dbReference type="OrthoDB" id="2166942at2"/>
<gene>
    <name evidence="2" type="ORF">SAMN04487984_0196</name>
</gene>
<feature type="transmembrane region" description="Helical" evidence="1">
    <location>
        <begin position="115"/>
        <end position="133"/>
    </location>
</feature>
<keyword evidence="1" id="KW-0812">Transmembrane</keyword>
<feature type="transmembrane region" description="Helical" evidence="1">
    <location>
        <begin position="33"/>
        <end position="50"/>
    </location>
</feature>
<feature type="transmembrane region" description="Helical" evidence="1">
    <location>
        <begin position="7"/>
        <end position="27"/>
    </location>
</feature>
<dbReference type="STRING" id="371602.SAMN04487984_0196"/>
<keyword evidence="3" id="KW-1185">Reference proteome</keyword>
<dbReference type="Proteomes" id="UP000243884">
    <property type="component" value="Unassembled WGS sequence"/>
</dbReference>
<dbReference type="RefSeq" id="WP_084097805.1">
    <property type="nucleotide sequence ID" value="NZ_FWXK01000001.1"/>
</dbReference>
<sequence length="201" mass="22502">MKSSQRLVIIIEGLLFIALALLIQTVFPDVITGHEVILRIGFVLLLLYGFRRGPVPGFIASGIFGLLNAWLILPEPLNSGMNLLWVTLISLTLGIASLFARNLQRTLHNHRMKSVYLNLVTGTFLSTGAYFGLRHIVNQWVVSEPVSHFQPGWAAFGLDFGINFATILIILILLLNVQAKSFIPKHTPYISRKERSRLLND</sequence>
<feature type="transmembrane region" description="Helical" evidence="1">
    <location>
        <begin position="153"/>
        <end position="175"/>
    </location>
</feature>
<dbReference type="GO" id="GO:0005886">
    <property type="term" value="C:plasma membrane"/>
    <property type="evidence" value="ECO:0007669"/>
    <property type="project" value="InterPro"/>
</dbReference>
<keyword evidence="1" id="KW-1133">Transmembrane helix</keyword>
<evidence type="ECO:0000313" key="2">
    <source>
        <dbReference type="EMBL" id="SMC30540.1"/>
    </source>
</evidence>
<protein>
    <submittedName>
        <fullName evidence="2">Thiamine transporter protein (Thia_YuaJ)</fullName>
    </submittedName>
</protein>
<dbReference type="Pfam" id="PF09515">
    <property type="entry name" value="Thia_YuaJ"/>
    <property type="match status" value="1"/>
</dbReference>
<feature type="transmembrane region" description="Helical" evidence="1">
    <location>
        <begin position="85"/>
        <end position="103"/>
    </location>
</feature>
<accession>A0A1W1Y2T6</accession>
<organism evidence="2 3">
    <name type="scientific">Aerococcus suis</name>
    <dbReference type="NCBI Taxonomy" id="371602"/>
    <lineage>
        <taxon>Bacteria</taxon>
        <taxon>Bacillati</taxon>
        <taxon>Bacillota</taxon>
        <taxon>Bacilli</taxon>
        <taxon>Lactobacillales</taxon>
        <taxon>Aerococcaceae</taxon>
        <taxon>Aerococcus</taxon>
    </lineage>
</organism>
<name>A0A1W1Y2T6_9LACT</name>
<dbReference type="GO" id="GO:0015234">
    <property type="term" value="F:thiamine transmembrane transporter activity"/>
    <property type="evidence" value="ECO:0007669"/>
    <property type="project" value="InterPro"/>
</dbReference>
<evidence type="ECO:0000256" key="1">
    <source>
        <dbReference type="SAM" id="Phobius"/>
    </source>
</evidence>
<keyword evidence="1" id="KW-0472">Membrane</keyword>
<dbReference type="EMBL" id="FWXK01000001">
    <property type="protein sequence ID" value="SMC30540.1"/>
    <property type="molecule type" value="Genomic_DNA"/>
</dbReference>
<feature type="transmembrane region" description="Helical" evidence="1">
    <location>
        <begin position="57"/>
        <end position="73"/>
    </location>
</feature>
<evidence type="ECO:0000313" key="3">
    <source>
        <dbReference type="Proteomes" id="UP000243884"/>
    </source>
</evidence>
<dbReference type="Gene3D" id="1.10.1760.20">
    <property type="match status" value="1"/>
</dbReference>
<dbReference type="AlphaFoldDB" id="A0A1W1Y2T6"/>